<accession>A0A835NGD4</accession>
<evidence type="ECO:0000256" key="11">
    <source>
        <dbReference type="SAM" id="MobiDB-lite"/>
    </source>
</evidence>
<dbReference type="Pfam" id="PF00069">
    <property type="entry name" value="Pkinase"/>
    <property type="match status" value="1"/>
</dbReference>
<organism evidence="13">
    <name type="scientific">Lamprotornis superbus</name>
    <dbReference type="NCBI Taxonomy" id="245042"/>
    <lineage>
        <taxon>Eukaryota</taxon>
        <taxon>Metazoa</taxon>
        <taxon>Chordata</taxon>
        <taxon>Craniata</taxon>
        <taxon>Vertebrata</taxon>
        <taxon>Euteleostomi</taxon>
        <taxon>Archelosauria</taxon>
        <taxon>Archosauria</taxon>
        <taxon>Dinosauria</taxon>
        <taxon>Saurischia</taxon>
        <taxon>Theropoda</taxon>
        <taxon>Coelurosauria</taxon>
        <taxon>Aves</taxon>
        <taxon>Neognathae</taxon>
        <taxon>Neoaves</taxon>
        <taxon>Telluraves</taxon>
        <taxon>Australaves</taxon>
        <taxon>Passeriformes</taxon>
        <taxon>Sturnidae</taxon>
        <taxon>Lamprotornis</taxon>
    </lineage>
</organism>
<evidence type="ECO:0000313" key="13">
    <source>
        <dbReference type="EMBL" id="KAG0114625.1"/>
    </source>
</evidence>
<dbReference type="Proteomes" id="UP000618051">
    <property type="component" value="Unassembled WGS sequence"/>
</dbReference>
<comment type="caution">
    <text evidence="13">The sequence shown here is derived from an EMBL/GenBank/DDBJ whole genome shotgun (WGS) entry which is preliminary data.</text>
</comment>
<keyword evidence="5 10" id="KW-0547">Nucleotide-binding</keyword>
<dbReference type="InterPro" id="IPR017441">
    <property type="entry name" value="Protein_kinase_ATP_BS"/>
</dbReference>
<evidence type="ECO:0000256" key="6">
    <source>
        <dbReference type="ARBA" id="ARBA00022777"/>
    </source>
</evidence>
<evidence type="ECO:0000256" key="10">
    <source>
        <dbReference type="PROSITE-ProRule" id="PRU10141"/>
    </source>
</evidence>
<feature type="compositionally biased region" description="Polar residues" evidence="11">
    <location>
        <begin position="709"/>
        <end position="720"/>
    </location>
</feature>
<evidence type="ECO:0000313" key="14">
    <source>
        <dbReference type="EMBL" id="KAI1242459.1"/>
    </source>
</evidence>
<reference evidence="13" key="1">
    <citation type="submission" date="2020-10" db="EMBL/GenBank/DDBJ databases">
        <title>Feather gene expression reveals the developmental basis of iridescence in African starlings.</title>
        <authorList>
            <person name="Rubenstein D.R."/>
        </authorList>
    </citation>
    <scope>NUCLEOTIDE SEQUENCE</scope>
    <source>
        <strain evidence="13">SS15</strain>
        <tissue evidence="13">Liver</tissue>
    </source>
</reference>
<dbReference type="EC" id="2.7.11.1" evidence="2"/>
<feature type="region of interest" description="Disordered" evidence="11">
    <location>
        <begin position="707"/>
        <end position="728"/>
    </location>
</feature>
<dbReference type="PROSITE" id="PS00107">
    <property type="entry name" value="PROTEIN_KINASE_ATP"/>
    <property type="match status" value="1"/>
</dbReference>
<dbReference type="InterPro" id="IPR000719">
    <property type="entry name" value="Prot_kinase_dom"/>
</dbReference>
<dbReference type="GO" id="GO:0005524">
    <property type="term" value="F:ATP binding"/>
    <property type="evidence" value="ECO:0007669"/>
    <property type="project" value="UniProtKB-UniRule"/>
</dbReference>
<dbReference type="EMBL" id="JADDUC010000278">
    <property type="protein sequence ID" value="KAG0114625.1"/>
    <property type="molecule type" value="Genomic_DNA"/>
</dbReference>
<dbReference type="SUPFAM" id="SSF56112">
    <property type="entry name" value="Protein kinase-like (PK-like)"/>
    <property type="match status" value="1"/>
</dbReference>
<evidence type="ECO:0000256" key="9">
    <source>
        <dbReference type="ARBA" id="ARBA00048679"/>
    </source>
</evidence>
<dbReference type="PANTHER" id="PTHR24346:SF80">
    <property type="entry name" value="HORMONALLY UP-REGULATED NEU TUMOR-ASSOCIATED KINASE"/>
    <property type="match status" value="1"/>
</dbReference>
<keyword evidence="15" id="KW-1185">Reference proteome</keyword>
<comment type="similarity">
    <text evidence="1">Belongs to the protein kinase superfamily. CAMK Ser/Thr protein kinase family. SNF1 subfamily.</text>
</comment>
<evidence type="ECO:0000256" key="4">
    <source>
        <dbReference type="ARBA" id="ARBA00022679"/>
    </source>
</evidence>
<dbReference type="OrthoDB" id="193931at2759"/>
<dbReference type="Gene3D" id="1.10.510.10">
    <property type="entry name" value="Transferase(Phosphotransferase) domain 1"/>
    <property type="match status" value="1"/>
</dbReference>
<evidence type="ECO:0000256" key="5">
    <source>
        <dbReference type="ARBA" id="ARBA00022741"/>
    </source>
</evidence>
<dbReference type="PANTHER" id="PTHR24346">
    <property type="entry name" value="MAP/MICROTUBULE AFFINITY-REGULATING KINASE"/>
    <property type="match status" value="1"/>
</dbReference>
<evidence type="ECO:0000256" key="1">
    <source>
        <dbReference type="ARBA" id="ARBA00006234"/>
    </source>
</evidence>
<keyword evidence="7 10" id="KW-0067">ATP-binding</keyword>
<dbReference type="SMART" id="SM00220">
    <property type="entry name" value="S_TKc"/>
    <property type="match status" value="1"/>
</dbReference>
<keyword evidence="3" id="KW-0723">Serine/threonine-protein kinase</keyword>
<feature type="domain" description="Protein kinase" evidence="12">
    <location>
        <begin position="58"/>
        <end position="290"/>
    </location>
</feature>
<dbReference type="GO" id="GO:0004674">
    <property type="term" value="F:protein serine/threonine kinase activity"/>
    <property type="evidence" value="ECO:0007669"/>
    <property type="project" value="UniProtKB-KW"/>
</dbReference>
<evidence type="ECO:0000256" key="7">
    <source>
        <dbReference type="ARBA" id="ARBA00022840"/>
    </source>
</evidence>
<evidence type="ECO:0000256" key="8">
    <source>
        <dbReference type="ARBA" id="ARBA00047899"/>
    </source>
</evidence>
<dbReference type="GO" id="GO:0005737">
    <property type="term" value="C:cytoplasm"/>
    <property type="evidence" value="ECO:0007669"/>
    <property type="project" value="TreeGrafter"/>
</dbReference>
<sequence>MPAAAGDGLLGEPAAVAAGGEARRAAADGGSFLAAWLSAAAPRERLRDFQHTKRVGNYLIGRKLGEGSFAKVREGLHVLTGEKVAVKVIDKKRAKKDTYVTKNLRREGQIQQMIRHPNIAQLLDILETENSYYLVMELCPGGNLMHKIYEKKRLEEHEARKYIRQLILAVEHLHRAGVVHRDLKIENLLLDEDNNIKLIDFGLSNCAGILGYSDPFSTQGVNMYAMLTGTLPFTVEPFSLRALYQKMVDKEMNPFPTQLSSAAINFLRSLLEPDPAKRPNIQQALANRWLNENYPGRAPPNVTYPNRYTRGGQGRENLPGSIRVTDPRNCFCEPIIKIIEIGSVLLEVVKSNAFNWKLQLQCIICRVSWGADIVINLLQAWEWGSVTGSSDLHLVGQSKPSCFSRRASACLIHLEDLSQSVLLHMTEKLGYKNSDVINTVLSNRASHTLAIYFLLNKKLERYLASLRKAEGQDSICHKNQLYQIEKYKANKDSYEDKKLKEQEKKGEILHRQLPKKTEKGPVSYRQPSSCLISQIQNTKALLKDRKVAKAGGLEKGQWSTWVCVCLCDSGGGVSPFHEPLAPKTGCVTSSSLEYLEVQQPPPRTPRLLKRQESPQPEPSRIGGRAKDSPLILNIVHSFESVDREDQIDQVSPSHQYRILGSPMNFPYKSSSERTLSPLFPPRSTSPIHPTQVSFTYEEKAYPAKEEAVSPTQLAPSNPLGSPNCVKSRGRFPMMGIGQMLRKRNQTMQSASEKPLEARMPQLQQMSPTQISFSTEPVSGHKKGKPEALCCRCRIPRSGAAQEIGGLLAREALSYVLKLKEKGSACAVKKYLPLAPDCTEISGATDAGPGSVVRLSLLLLPVPHSTWCCCRHCSWGRGGGKSRCSVHSELADKPCREAISYKLESLAKDKDCSFLSSVPPLYTCLCVQSISAKPVPLSTGVWHCRAHVHLGPFSRIKKCCILFVEGTCASQGAILTPSFISIRAFSFLFMLRNTFVLPGQLFCLEKQVLDLFSEKKQKSAAVAEGVGLCTSPVNGLLNTKKLAAPQAHMGHAYPEVSRNSGALVLCAGVWILPVSSLIFPSSVATNGEFSLVYPPSTWLPWSITELSNICSPRKPGIGFFLLQAIRRAKGWSLSEFGVCRSISAVSLLMPGEKK</sequence>
<dbReference type="InterPro" id="IPR008271">
    <property type="entry name" value="Ser/Thr_kinase_AS"/>
</dbReference>
<comment type="catalytic activity">
    <reaction evidence="8">
        <text>L-threonyl-[protein] + ATP = O-phospho-L-threonyl-[protein] + ADP + H(+)</text>
        <dbReference type="Rhea" id="RHEA:46608"/>
        <dbReference type="Rhea" id="RHEA-COMP:11060"/>
        <dbReference type="Rhea" id="RHEA-COMP:11605"/>
        <dbReference type="ChEBI" id="CHEBI:15378"/>
        <dbReference type="ChEBI" id="CHEBI:30013"/>
        <dbReference type="ChEBI" id="CHEBI:30616"/>
        <dbReference type="ChEBI" id="CHEBI:61977"/>
        <dbReference type="ChEBI" id="CHEBI:456216"/>
        <dbReference type="EC" id="2.7.11.1"/>
    </reaction>
</comment>
<keyword evidence="6" id="KW-0418">Kinase</keyword>
<name>A0A835NGD4_9PASS</name>
<keyword evidence="4" id="KW-0808">Transferase</keyword>
<feature type="region of interest" description="Disordered" evidence="11">
    <location>
        <begin position="597"/>
        <end position="625"/>
    </location>
</feature>
<evidence type="ECO:0000259" key="12">
    <source>
        <dbReference type="PROSITE" id="PS50011"/>
    </source>
</evidence>
<evidence type="ECO:0000256" key="3">
    <source>
        <dbReference type="ARBA" id="ARBA00022527"/>
    </source>
</evidence>
<protein>
    <recommendedName>
        <fullName evidence="2">non-specific serine/threonine protein kinase</fullName>
        <ecNumber evidence="2">2.7.11.1</ecNumber>
    </recommendedName>
</protein>
<dbReference type="AlphaFoldDB" id="A0A835NGD4"/>
<evidence type="ECO:0000313" key="15">
    <source>
        <dbReference type="Proteomes" id="UP000618051"/>
    </source>
</evidence>
<proteinExistence type="inferred from homology"/>
<dbReference type="InterPro" id="IPR011009">
    <property type="entry name" value="Kinase-like_dom_sf"/>
</dbReference>
<reference evidence="14" key="3">
    <citation type="submission" date="2022-01" db="EMBL/GenBank/DDBJ databases">
        <authorList>
            <person name="Rubenstein D.R."/>
        </authorList>
    </citation>
    <scope>NUCLEOTIDE SEQUENCE</scope>
    <source>
        <strain evidence="14">SS15</strain>
        <tissue evidence="14">Liver</tissue>
    </source>
</reference>
<dbReference type="PROSITE" id="PS00108">
    <property type="entry name" value="PROTEIN_KINASE_ST"/>
    <property type="match status" value="1"/>
</dbReference>
<dbReference type="GO" id="GO:0035556">
    <property type="term" value="P:intracellular signal transduction"/>
    <property type="evidence" value="ECO:0007669"/>
    <property type="project" value="TreeGrafter"/>
</dbReference>
<dbReference type="FunFam" id="3.30.200.20:FF:000003">
    <property type="entry name" value="Non-specific serine/threonine protein kinase"/>
    <property type="match status" value="1"/>
</dbReference>
<dbReference type="PROSITE" id="PS50011">
    <property type="entry name" value="PROTEIN_KINASE_DOM"/>
    <property type="match status" value="1"/>
</dbReference>
<comment type="catalytic activity">
    <reaction evidence="9">
        <text>L-seryl-[protein] + ATP = O-phospho-L-seryl-[protein] + ADP + H(+)</text>
        <dbReference type="Rhea" id="RHEA:17989"/>
        <dbReference type="Rhea" id="RHEA-COMP:9863"/>
        <dbReference type="Rhea" id="RHEA-COMP:11604"/>
        <dbReference type="ChEBI" id="CHEBI:15378"/>
        <dbReference type="ChEBI" id="CHEBI:29999"/>
        <dbReference type="ChEBI" id="CHEBI:30616"/>
        <dbReference type="ChEBI" id="CHEBI:83421"/>
        <dbReference type="ChEBI" id="CHEBI:456216"/>
        <dbReference type="EC" id="2.7.11.1"/>
    </reaction>
</comment>
<evidence type="ECO:0000256" key="2">
    <source>
        <dbReference type="ARBA" id="ARBA00012513"/>
    </source>
</evidence>
<dbReference type="FunFam" id="1.10.510.10:FF:000571">
    <property type="entry name" value="Maternal embryonic leucine zipper kinase"/>
    <property type="match status" value="1"/>
</dbReference>
<feature type="binding site" evidence="10">
    <location>
        <position position="96"/>
    </location>
    <ligand>
        <name>ATP</name>
        <dbReference type="ChEBI" id="CHEBI:30616"/>
    </ligand>
</feature>
<gene>
    <name evidence="14" type="ORF">IHE44_0006004</name>
    <name evidence="13" type="ORF">IHE44_007417</name>
</gene>
<dbReference type="EMBL" id="JADDUC020000002">
    <property type="protein sequence ID" value="KAI1242459.1"/>
    <property type="molecule type" value="Genomic_DNA"/>
</dbReference>
<reference evidence="14 15" key="2">
    <citation type="journal article" date="2021" name="J. Hered.">
        <title>Feather Gene Expression Elucidates the Developmental Basis of Plumage Iridescence in African Starlings.</title>
        <authorList>
            <person name="Rubenstein D.R."/>
            <person name="Corvelo A."/>
            <person name="MacManes M.D."/>
            <person name="Maia R."/>
            <person name="Narzisi G."/>
            <person name="Rousaki A."/>
            <person name="Vandenabeele P."/>
            <person name="Shawkey M.D."/>
            <person name="Solomon J."/>
        </authorList>
    </citation>
    <scope>NUCLEOTIDE SEQUENCE [LARGE SCALE GENOMIC DNA]</scope>
    <source>
        <strain evidence="14">SS15</strain>
    </source>
</reference>